<name>A0A6N1X1K1_9BURK</name>
<feature type="domain" description="Metallo-beta-lactamase" evidence="6">
    <location>
        <begin position="45"/>
        <end position="245"/>
    </location>
</feature>
<proteinExistence type="inferred from homology"/>
<dbReference type="SUPFAM" id="SSF56281">
    <property type="entry name" value="Metallo-hydrolase/oxidoreductase"/>
    <property type="match status" value="1"/>
</dbReference>
<dbReference type="SMART" id="SM00849">
    <property type="entry name" value="Lactamase_B"/>
    <property type="match status" value="1"/>
</dbReference>
<dbReference type="CDD" id="cd07729">
    <property type="entry name" value="AHL_lactonase_MBL-fold"/>
    <property type="match status" value="1"/>
</dbReference>
<evidence type="ECO:0000256" key="2">
    <source>
        <dbReference type="ARBA" id="ARBA00007749"/>
    </source>
</evidence>
<comment type="cofactor">
    <cofactor evidence="1">
        <name>Zn(2+)</name>
        <dbReference type="ChEBI" id="CHEBI:29105"/>
    </cofactor>
</comment>
<dbReference type="RefSeq" id="WP_175503124.1">
    <property type="nucleotide sequence ID" value="NZ_CP054840.1"/>
</dbReference>
<dbReference type="GO" id="GO:0046872">
    <property type="term" value="F:metal ion binding"/>
    <property type="evidence" value="ECO:0007669"/>
    <property type="project" value="UniProtKB-KW"/>
</dbReference>
<keyword evidence="8" id="KW-1185">Reference proteome</keyword>
<accession>A0A6N1X1K1</accession>
<dbReference type="EMBL" id="CP054840">
    <property type="protein sequence ID" value="QKV52223.1"/>
    <property type="molecule type" value="Genomic_DNA"/>
</dbReference>
<keyword evidence="5" id="KW-0862">Zinc</keyword>
<evidence type="ECO:0000256" key="4">
    <source>
        <dbReference type="ARBA" id="ARBA00022801"/>
    </source>
</evidence>
<dbReference type="InterPro" id="IPR051013">
    <property type="entry name" value="MBL_superfamily_lactonases"/>
</dbReference>
<sequence length="267" mass="29285">MIATPQTHVPAHEVYAIKYASVGRARQSNFLEPVDGDPQAVMPLDFFVWLVRGAGQLLLVDTGFSQVSAIARQRAFLQEPLAALAALGIGAHDVRDVAITHLHYDHAGNVHQFPGARIWLQERELAYATGRCMCDPAQNHFFALDDIGVVLRRLYQGQVRLVDGMQAFAPGIEFHRVGGHTAGLQVVRVMTARGWVVLASDAAHYYENLEKENPFPAIHDKAEMLAGYALIRALADSAQHIIPGHDPEVCARFAALDLPGAHIHRIA</sequence>
<dbReference type="AlphaFoldDB" id="A0A6N1X1K1"/>
<dbReference type="PANTHER" id="PTHR42978:SF7">
    <property type="entry name" value="METALLO-HYDROLASE RV2300C-RELATED"/>
    <property type="match status" value="1"/>
</dbReference>
<dbReference type="InterPro" id="IPR001279">
    <property type="entry name" value="Metallo-B-lactamas"/>
</dbReference>
<evidence type="ECO:0000313" key="8">
    <source>
        <dbReference type="Proteomes" id="UP000509579"/>
    </source>
</evidence>
<reference evidence="7 8" key="1">
    <citation type="submission" date="2020-06" db="EMBL/GenBank/DDBJ databases">
        <title>Acidovorax antarctica sp. nov., isolated from Corinth ice sheet soil, Antarctic Fields Peninsula.</title>
        <authorList>
            <person name="Xu Q."/>
            <person name="Peng F."/>
        </authorList>
    </citation>
    <scope>NUCLEOTIDE SEQUENCE [LARGE SCALE GENOMIC DNA]</scope>
    <source>
        <strain evidence="7 8">16-35-5</strain>
    </source>
</reference>
<dbReference type="InterPro" id="IPR036866">
    <property type="entry name" value="RibonucZ/Hydroxyglut_hydro"/>
</dbReference>
<dbReference type="Proteomes" id="UP000509579">
    <property type="component" value="Chromosome"/>
</dbReference>
<protein>
    <submittedName>
        <fullName evidence="7">N-acyl homoserine lactonase family protein</fullName>
    </submittedName>
</protein>
<evidence type="ECO:0000259" key="6">
    <source>
        <dbReference type="SMART" id="SM00849"/>
    </source>
</evidence>
<organism evidence="7 8">
    <name type="scientific">Comamonas antarctica</name>
    <dbReference type="NCBI Taxonomy" id="2743470"/>
    <lineage>
        <taxon>Bacteria</taxon>
        <taxon>Pseudomonadati</taxon>
        <taxon>Pseudomonadota</taxon>
        <taxon>Betaproteobacteria</taxon>
        <taxon>Burkholderiales</taxon>
        <taxon>Comamonadaceae</taxon>
        <taxon>Comamonas</taxon>
    </lineage>
</organism>
<dbReference type="Pfam" id="PF00753">
    <property type="entry name" value="Lactamase_B"/>
    <property type="match status" value="1"/>
</dbReference>
<dbReference type="Gene3D" id="3.60.15.10">
    <property type="entry name" value="Ribonuclease Z/Hydroxyacylglutathione hydrolase-like"/>
    <property type="match status" value="1"/>
</dbReference>
<evidence type="ECO:0000313" key="7">
    <source>
        <dbReference type="EMBL" id="QKV52223.1"/>
    </source>
</evidence>
<evidence type="ECO:0000256" key="1">
    <source>
        <dbReference type="ARBA" id="ARBA00001947"/>
    </source>
</evidence>
<comment type="similarity">
    <text evidence="2">Belongs to the metallo-beta-lactamase superfamily.</text>
</comment>
<gene>
    <name evidence="7" type="ORF">HUK68_04510</name>
</gene>
<keyword evidence="3" id="KW-0479">Metal-binding</keyword>
<evidence type="ECO:0000256" key="3">
    <source>
        <dbReference type="ARBA" id="ARBA00022723"/>
    </source>
</evidence>
<dbReference type="PANTHER" id="PTHR42978">
    <property type="entry name" value="QUORUM-QUENCHING LACTONASE YTNP-RELATED-RELATED"/>
    <property type="match status" value="1"/>
</dbReference>
<keyword evidence="4" id="KW-0378">Hydrolase</keyword>
<dbReference type="GO" id="GO:0016787">
    <property type="term" value="F:hydrolase activity"/>
    <property type="evidence" value="ECO:0007669"/>
    <property type="project" value="UniProtKB-KW"/>
</dbReference>
<evidence type="ECO:0000256" key="5">
    <source>
        <dbReference type="ARBA" id="ARBA00022833"/>
    </source>
</evidence>
<dbReference type="KEGG" id="aant:HUK68_04510"/>